<evidence type="ECO:0000256" key="6">
    <source>
        <dbReference type="PROSITE-ProRule" id="PRU00169"/>
    </source>
</evidence>
<dbReference type="PROSITE" id="PS50109">
    <property type="entry name" value="HIS_KIN"/>
    <property type="match status" value="1"/>
</dbReference>
<dbReference type="Pfam" id="PF02518">
    <property type="entry name" value="HATPase_c"/>
    <property type="match status" value="1"/>
</dbReference>
<dbReference type="Pfam" id="PF00512">
    <property type="entry name" value="HisKA"/>
    <property type="match status" value="1"/>
</dbReference>
<evidence type="ECO:0000256" key="4">
    <source>
        <dbReference type="ARBA" id="ARBA00022679"/>
    </source>
</evidence>
<dbReference type="AlphaFoldDB" id="A0A8J8P0H5"/>
<accession>A0A8J8P0H5</accession>
<dbReference type="GO" id="GO:0005886">
    <property type="term" value="C:plasma membrane"/>
    <property type="evidence" value="ECO:0007669"/>
    <property type="project" value="TreeGrafter"/>
</dbReference>
<evidence type="ECO:0000256" key="2">
    <source>
        <dbReference type="ARBA" id="ARBA00012438"/>
    </source>
</evidence>
<feature type="domain" description="Histidine kinase" evidence="10">
    <location>
        <begin position="551"/>
        <end position="777"/>
    </location>
</feature>
<dbReference type="GO" id="GO:0000155">
    <property type="term" value="F:phosphorelay sensor kinase activity"/>
    <property type="evidence" value="ECO:0007669"/>
    <property type="project" value="InterPro"/>
</dbReference>
<gene>
    <name evidence="12" type="ORF">FGO68_gene10112</name>
</gene>
<reference evidence="12" key="1">
    <citation type="submission" date="2019-06" db="EMBL/GenBank/DDBJ databases">
        <authorList>
            <person name="Zheng W."/>
        </authorList>
    </citation>
    <scope>NUCLEOTIDE SEQUENCE</scope>
    <source>
        <strain evidence="12">QDHG01</strain>
    </source>
</reference>
<proteinExistence type="predicted"/>
<dbReference type="SUPFAM" id="SSF52172">
    <property type="entry name" value="CheY-like"/>
    <property type="match status" value="1"/>
</dbReference>
<evidence type="ECO:0000259" key="11">
    <source>
        <dbReference type="PROSITE" id="PS50110"/>
    </source>
</evidence>
<dbReference type="Gene3D" id="3.30.565.10">
    <property type="entry name" value="Histidine kinase-like ATPase, C-terminal domain"/>
    <property type="match status" value="1"/>
</dbReference>
<dbReference type="Gene3D" id="3.40.50.2300">
    <property type="match status" value="1"/>
</dbReference>
<feature type="transmembrane region" description="Helical" evidence="9">
    <location>
        <begin position="270"/>
        <end position="295"/>
    </location>
</feature>
<name>A0A8J8P0H5_HALGN</name>
<dbReference type="InterPro" id="IPR036097">
    <property type="entry name" value="HisK_dim/P_sf"/>
</dbReference>
<dbReference type="SMART" id="SM00388">
    <property type="entry name" value="HisKA"/>
    <property type="match status" value="1"/>
</dbReference>
<dbReference type="InterPro" id="IPR005467">
    <property type="entry name" value="His_kinase_dom"/>
</dbReference>
<dbReference type="Pfam" id="PF00072">
    <property type="entry name" value="Response_reg"/>
    <property type="match status" value="1"/>
</dbReference>
<comment type="catalytic activity">
    <reaction evidence="1">
        <text>ATP + protein L-histidine = ADP + protein N-phospho-L-histidine.</text>
        <dbReference type="EC" id="2.7.13.3"/>
    </reaction>
</comment>
<dbReference type="InterPro" id="IPR003661">
    <property type="entry name" value="HisK_dim/P_dom"/>
</dbReference>
<keyword evidence="3 6" id="KW-0597">Phosphoprotein</keyword>
<dbReference type="FunFam" id="3.30.565.10:FF:000010">
    <property type="entry name" value="Sensor histidine kinase RcsC"/>
    <property type="match status" value="1"/>
</dbReference>
<keyword evidence="13" id="KW-1185">Reference proteome</keyword>
<comment type="caution">
    <text evidence="12">The sequence shown here is derived from an EMBL/GenBank/DDBJ whole genome shotgun (WGS) entry which is preliminary data.</text>
</comment>
<keyword evidence="5" id="KW-0418">Kinase</keyword>
<feature type="transmembrane region" description="Helical" evidence="9">
    <location>
        <begin position="55"/>
        <end position="79"/>
    </location>
</feature>
<evidence type="ECO:0000259" key="10">
    <source>
        <dbReference type="PROSITE" id="PS50109"/>
    </source>
</evidence>
<evidence type="ECO:0000256" key="9">
    <source>
        <dbReference type="SAM" id="Phobius"/>
    </source>
</evidence>
<evidence type="ECO:0000256" key="8">
    <source>
        <dbReference type="SAM" id="MobiDB-lite"/>
    </source>
</evidence>
<organism evidence="12 13">
    <name type="scientific">Halteria grandinella</name>
    <dbReference type="NCBI Taxonomy" id="5974"/>
    <lineage>
        <taxon>Eukaryota</taxon>
        <taxon>Sar</taxon>
        <taxon>Alveolata</taxon>
        <taxon>Ciliophora</taxon>
        <taxon>Intramacronucleata</taxon>
        <taxon>Spirotrichea</taxon>
        <taxon>Stichotrichia</taxon>
        <taxon>Sporadotrichida</taxon>
        <taxon>Halteriidae</taxon>
        <taxon>Halteria</taxon>
    </lineage>
</organism>
<evidence type="ECO:0000313" key="12">
    <source>
        <dbReference type="EMBL" id="TNV85156.1"/>
    </source>
</evidence>
<keyword evidence="4" id="KW-0808">Transferase</keyword>
<dbReference type="CDD" id="cd00082">
    <property type="entry name" value="HisKA"/>
    <property type="match status" value="1"/>
</dbReference>
<evidence type="ECO:0000256" key="1">
    <source>
        <dbReference type="ARBA" id="ARBA00000085"/>
    </source>
</evidence>
<dbReference type="SMART" id="SM00387">
    <property type="entry name" value="HATPase_c"/>
    <property type="match status" value="1"/>
</dbReference>
<dbReference type="PANTHER" id="PTHR43047:SF72">
    <property type="entry name" value="OSMOSENSING HISTIDINE PROTEIN KINASE SLN1"/>
    <property type="match status" value="1"/>
</dbReference>
<dbReference type="EC" id="2.7.13.3" evidence="2"/>
<keyword evidence="9" id="KW-0472">Membrane</keyword>
<evidence type="ECO:0000256" key="5">
    <source>
        <dbReference type="ARBA" id="ARBA00022777"/>
    </source>
</evidence>
<dbReference type="Proteomes" id="UP000785679">
    <property type="component" value="Unassembled WGS sequence"/>
</dbReference>
<evidence type="ECO:0000256" key="3">
    <source>
        <dbReference type="ARBA" id="ARBA00022553"/>
    </source>
</evidence>
<dbReference type="EMBL" id="RRYP01002085">
    <property type="protein sequence ID" value="TNV85156.1"/>
    <property type="molecule type" value="Genomic_DNA"/>
</dbReference>
<keyword evidence="7" id="KW-0175">Coiled coil</keyword>
<feature type="domain" description="Response regulatory" evidence="11">
    <location>
        <begin position="949"/>
        <end position="1046"/>
    </location>
</feature>
<dbReference type="InterPro" id="IPR003594">
    <property type="entry name" value="HATPase_dom"/>
</dbReference>
<dbReference type="PROSITE" id="PS50110">
    <property type="entry name" value="RESPONSE_REGULATORY"/>
    <property type="match status" value="1"/>
</dbReference>
<evidence type="ECO:0000256" key="7">
    <source>
        <dbReference type="SAM" id="Coils"/>
    </source>
</evidence>
<dbReference type="PANTHER" id="PTHR43047">
    <property type="entry name" value="TWO-COMPONENT HISTIDINE PROTEIN KINASE"/>
    <property type="match status" value="1"/>
</dbReference>
<keyword evidence="9" id="KW-1133">Transmembrane helix</keyword>
<protein>
    <recommendedName>
        <fullName evidence="2">histidine kinase</fullName>
        <ecNumber evidence="2">2.7.13.3</ecNumber>
    </recommendedName>
</protein>
<feature type="transmembrane region" description="Helical" evidence="9">
    <location>
        <begin position="21"/>
        <end position="43"/>
    </location>
</feature>
<keyword evidence="9" id="KW-0812">Transmembrane</keyword>
<dbReference type="InterPro" id="IPR001789">
    <property type="entry name" value="Sig_transdc_resp-reg_receiver"/>
</dbReference>
<dbReference type="PRINTS" id="PR00344">
    <property type="entry name" value="BCTRLSENSOR"/>
</dbReference>
<dbReference type="InterPro" id="IPR036890">
    <property type="entry name" value="HATPase_C_sf"/>
</dbReference>
<feature type="coiled-coil region" evidence="7">
    <location>
        <begin position="298"/>
        <end position="325"/>
    </location>
</feature>
<dbReference type="InterPro" id="IPR011006">
    <property type="entry name" value="CheY-like_superfamily"/>
</dbReference>
<feature type="compositionally biased region" description="Polar residues" evidence="8">
    <location>
        <begin position="430"/>
        <end position="442"/>
    </location>
</feature>
<dbReference type="SUPFAM" id="SSF47384">
    <property type="entry name" value="Homodimeric domain of signal transducing histidine kinase"/>
    <property type="match status" value="1"/>
</dbReference>
<dbReference type="GO" id="GO:0009927">
    <property type="term" value="F:histidine phosphotransfer kinase activity"/>
    <property type="evidence" value="ECO:0007669"/>
    <property type="project" value="TreeGrafter"/>
</dbReference>
<dbReference type="CDD" id="cd17546">
    <property type="entry name" value="REC_hyHK_CKI1_RcsC-like"/>
    <property type="match status" value="1"/>
</dbReference>
<dbReference type="SUPFAM" id="SSF55874">
    <property type="entry name" value="ATPase domain of HSP90 chaperone/DNA topoisomerase II/histidine kinase"/>
    <property type="match status" value="1"/>
</dbReference>
<evidence type="ECO:0000313" key="13">
    <source>
        <dbReference type="Proteomes" id="UP000785679"/>
    </source>
</evidence>
<dbReference type="InterPro" id="IPR004358">
    <property type="entry name" value="Sig_transdc_His_kin-like_C"/>
</dbReference>
<feature type="modified residue" description="4-aspartylphosphate" evidence="6">
    <location>
        <position position="1000"/>
    </location>
</feature>
<feature type="region of interest" description="Disordered" evidence="8">
    <location>
        <begin position="430"/>
        <end position="460"/>
    </location>
</feature>
<dbReference type="Gene3D" id="1.10.287.130">
    <property type="match status" value="1"/>
</dbReference>
<sequence>MDTTDILSKSQSCSKYIHQRFLMGLLGLLAFNEILLQGEFMAQKIVPNSTLQRSLLVPLSIVILLVLLVFKNYCTMIILNGDASLSAKIQQVRVLRYRYFGDWVDLSLIQIVSSILLLEQFKQFGQSHNRGMERQSLNFVQQYFQLTKRVMQGQNQCPNTQEYFLLSHFFNLSISKTSPLAEGLITTTGSCFDQICLAPGISYCLVAICLNLLGLQFEVPLAKNFQKKSIMRTLILVVYQTFKVFQSHYYQKHDYNTLSKQCKFTNFIQIFQFVALLIGLLQFYMTTALVLSAFITVNSSYQQSLSALSDENEKLSQNFKNMLDKIPNGILIYDLKLKGYSYLNKDMKGIIDISCNQNQHQMNKLPLTSAQIPDRLSNFHIFEKVSDGEVETNVPLTESHTRRKEAKQEKSLINLQNAVVSTRKFSVLTSSQGGASSSNRTNHQNDKLNPEVSGQIDKDSKSEEFAFNGRVARGSQKQNLHEYLMSIAKIDWHEIQESEEIFKKKREQCYIQIKTSKFQEGRQIFAICTDITRIMQMENQEKQMRATFFSSVAHELRTPLNSIIPILRLILQILPSINLSNAPHQKIVNYIKIILNSSLHLESLIEDALDISRIENNNFSLYMEMFNLRDAIGEIRDIMAFQVEQKKLSFSVYIQEGVPDQMWLDRKRFKQVLFNLIGNAIKFTFFGGITLSVKFDNQNKTLQTEVNDTGIGIKADDLAKLFKFFGKLPKSMAINRGGMGLGLTISKMIIKQLDGQIDVKSEPDIGTTFMISLPISTFEFVPKQGIKQDGVQAETQQLNRSQTINDSNDSLELNPFKVKLQFEKISLGGRSSQSLEEITSNGREWVDDNGWTNNYRELTSQQSQHLTDDLVCDGDQSQNDSFLFQNISHPQFIHFAEGKLCKTMRQITNSSEQIEEKKEYNYEQIQEESKLAIEDLKLESNSQSQKQIKILSVDDSAYNLFVLKELLSVCEPGIEVTEALNGKIALEEYRKRHYDIIFMDLNMPVIDGFQVILTILTQNLDCQGNQGYVHKSSIHNCDISDYKAII</sequence>